<gene>
    <name evidence="1" type="ORF">MGYG_08429</name>
</gene>
<dbReference type="EMBL" id="DS989830">
    <property type="protein sequence ID" value="EFR05417.1"/>
    <property type="molecule type" value="Genomic_DNA"/>
</dbReference>
<accession>E4V5P2</accession>
<dbReference type="HOGENOM" id="CLU_1758377_0_0_1"/>
<proteinExistence type="predicted"/>
<reference evidence="2" key="1">
    <citation type="journal article" date="2012" name="MBio">
        <title>Comparative genome analysis of Trichophyton rubrum and related dermatophytes reveals candidate genes involved in infection.</title>
        <authorList>
            <person name="Martinez D.A."/>
            <person name="Oliver B.G."/>
            <person name="Graeser Y."/>
            <person name="Goldberg J.M."/>
            <person name="Li W."/>
            <person name="Martinez-Rossi N.M."/>
            <person name="Monod M."/>
            <person name="Shelest E."/>
            <person name="Barton R.C."/>
            <person name="Birch E."/>
            <person name="Brakhage A.A."/>
            <person name="Chen Z."/>
            <person name="Gurr S.J."/>
            <person name="Heiman D."/>
            <person name="Heitman J."/>
            <person name="Kosti I."/>
            <person name="Rossi A."/>
            <person name="Saif S."/>
            <person name="Samalova M."/>
            <person name="Saunders C.W."/>
            <person name="Shea T."/>
            <person name="Summerbell R.C."/>
            <person name="Xu J."/>
            <person name="Young S."/>
            <person name="Zeng Q."/>
            <person name="Birren B.W."/>
            <person name="Cuomo C.A."/>
            <person name="White T.C."/>
        </authorList>
    </citation>
    <scope>NUCLEOTIDE SEQUENCE [LARGE SCALE GENOMIC DNA]</scope>
    <source>
        <strain evidence="2">ATCC MYA-4604 / CBS 118893</strain>
    </source>
</reference>
<dbReference type="AlphaFoldDB" id="E4V5P2"/>
<dbReference type="InParanoid" id="E4V5P2"/>
<organism evidence="2">
    <name type="scientific">Arthroderma gypseum (strain ATCC MYA-4604 / CBS 118893)</name>
    <name type="common">Microsporum gypseum</name>
    <dbReference type="NCBI Taxonomy" id="535722"/>
    <lineage>
        <taxon>Eukaryota</taxon>
        <taxon>Fungi</taxon>
        <taxon>Dikarya</taxon>
        <taxon>Ascomycota</taxon>
        <taxon>Pezizomycotina</taxon>
        <taxon>Eurotiomycetes</taxon>
        <taxon>Eurotiomycetidae</taxon>
        <taxon>Onygenales</taxon>
        <taxon>Arthrodermataceae</taxon>
        <taxon>Nannizzia</taxon>
    </lineage>
</organism>
<dbReference type="GeneID" id="10024754"/>
<evidence type="ECO:0000313" key="1">
    <source>
        <dbReference type="EMBL" id="EFR05417.1"/>
    </source>
</evidence>
<dbReference type="VEuPathDB" id="FungiDB:MGYG_08429"/>
<dbReference type="OrthoDB" id="3770129at2759"/>
<keyword evidence="2" id="KW-1185">Reference proteome</keyword>
<name>E4V5P2_ARTGP</name>
<protein>
    <submittedName>
        <fullName evidence="1">Uncharacterized protein</fullName>
    </submittedName>
</protein>
<dbReference type="Proteomes" id="UP000002669">
    <property type="component" value="Unassembled WGS sequence"/>
</dbReference>
<sequence>MVHILSRTRSTRSTVVIYALSQAANNPSKPKDDIDVCAFSESSDGSVLVDSSISDIQAEVDAHMYTDPLIGLPTRIPVDGVKVEFGPDLEARRSAIAYCLSVGISPDSLPRNYAKVDKNRARRIAQLYDELHPSLRHAHAIRVRRHIL</sequence>
<dbReference type="RefSeq" id="XP_003169524.1">
    <property type="nucleotide sequence ID" value="XM_003169476.1"/>
</dbReference>
<evidence type="ECO:0000313" key="2">
    <source>
        <dbReference type="Proteomes" id="UP000002669"/>
    </source>
</evidence>